<evidence type="ECO:0000259" key="2">
    <source>
        <dbReference type="Pfam" id="PF07853"/>
    </source>
</evidence>
<proteinExistence type="predicted"/>
<dbReference type="AlphaFoldDB" id="A0A4Y9FZ69"/>
<dbReference type="Proteomes" id="UP000298358">
    <property type="component" value="Unassembled WGS sequence"/>
</dbReference>
<evidence type="ECO:0000313" key="3">
    <source>
        <dbReference type="EMBL" id="TFU33614.1"/>
    </source>
</evidence>
<gene>
    <name evidence="3" type="ORF">E4U02_05110</name>
</gene>
<feature type="transmembrane region" description="Helical" evidence="1">
    <location>
        <begin position="135"/>
        <end position="157"/>
    </location>
</feature>
<organism evidence="3 4">
    <name type="scientific">Microbacterium paludicola</name>
    <dbReference type="NCBI Taxonomy" id="300019"/>
    <lineage>
        <taxon>Bacteria</taxon>
        <taxon>Bacillati</taxon>
        <taxon>Actinomycetota</taxon>
        <taxon>Actinomycetes</taxon>
        <taxon>Micrococcales</taxon>
        <taxon>Microbacteriaceae</taxon>
        <taxon>Microbacterium</taxon>
    </lineage>
</organism>
<feature type="transmembrane region" description="Helical" evidence="1">
    <location>
        <begin position="194"/>
        <end position="214"/>
    </location>
</feature>
<feature type="transmembrane region" description="Helical" evidence="1">
    <location>
        <begin position="20"/>
        <end position="43"/>
    </location>
</feature>
<dbReference type="InterPro" id="IPR012867">
    <property type="entry name" value="DUF1648"/>
</dbReference>
<dbReference type="EMBL" id="SPQB01000007">
    <property type="protein sequence ID" value="TFU33614.1"/>
    <property type="molecule type" value="Genomic_DNA"/>
</dbReference>
<dbReference type="RefSeq" id="WP_135113743.1">
    <property type="nucleotide sequence ID" value="NZ_JADGLL010000007.1"/>
</dbReference>
<dbReference type="OrthoDB" id="3178004at2"/>
<accession>A0A4Y9FZ69</accession>
<dbReference type="Pfam" id="PF07853">
    <property type="entry name" value="DUF1648"/>
    <property type="match status" value="1"/>
</dbReference>
<feature type="transmembrane region" description="Helical" evidence="1">
    <location>
        <begin position="226"/>
        <end position="248"/>
    </location>
</feature>
<feature type="transmembrane region" description="Helical" evidence="1">
    <location>
        <begin position="100"/>
        <end position="129"/>
    </location>
</feature>
<name>A0A4Y9FZ69_9MICO</name>
<reference evidence="3 4" key="1">
    <citation type="submission" date="2019-03" db="EMBL/GenBank/DDBJ databases">
        <title>Diversity of the mouse oral microbiome.</title>
        <authorList>
            <person name="Joseph S."/>
            <person name="Aduse-Opoku J."/>
            <person name="Curtis M."/>
            <person name="Wade W."/>
            <person name="Hashim A."/>
        </authorList>
    </citation>
    <scope>NUCLEOTIDE SEQUENCE [LARGE SCALE GENOMIC DNA]</scope>
    <source>
        <strain evidence="3 4">P1012</strain>
    </source>
</reference>
<keyword evidence="4" id="KW-1185">Reference proteome</keyword>
<keyword evidence="1" id="KW-1133">Transmembrane helix</keyword>
<keyword evidence="1" id="KW-0812">Transmembrane</keyword>
<keyword evidence="1" id="KW-0472">Membrane</keyword>
<sequence>MTATSVLEERDRAIRRFRIVALAAPIVGSAIFAIAQLAMLPGVPDVVAIHWGADGRPDGFGPAWTFPALSIALGIGLTLLIAAPVALGARPEASRVPLRVSAAVVWFLVVFLAVLSTGALAAQVGLAAAGHSPDILPLLGISALLAAVASLIAWLIVRDAPAVGKTPEPPAAVPVRPAERAVWLQTATVSRTGLVVLGLALIVALGSAAAAAVAEIGRIGAPGAGSVISVGVTLLVMLAVATTIVFRVRVDDEGLHVRSAMGWPRVSIPHGEIARAEVVHVEPFAEYGGWGWRVALGSGTGVVTRRGEGLRVTRNDGRTFTITVDDASTAAGLLRGFGERKDE</sequence>
<evidence type="ECO:0000256" key="1">
    <source>
        <dbReference type="SAM" id="Phobius"/>
    </source>
</evidence>
<protein>
    <submittedName>
        <fullName evidence="3">DUF1648 domain-containing protein</fullName>
    </submittedName>
</protein>
<comment type="caution">
    <text evidence="3">The sequence shown here is derived from an EMBL/GenBank/DDBJ whole genome shotgun (WGS) entry which is preliminary data.</text>
</comment>
<feature type="domain" description="DUF1648" evidence="2">
    <location>
        <begin position="33"/>
        <end position="65"/>
    </location>
</feature>
<evidence type="ECO:0000313" key="4">
    <source>
        <dbReference type="Proteomes" id="UP000298358"/>
    </source>
</evidence>
<feature type="transmembrane region" description="Helical" evidence="1">
    <location>
        <begin position="63"/>
        <end position="88"/>
    </location>
</feature>